<name>A0AAE3CXK7_PRORE</name>
<dbReference type="RefSeq" id="WP_219197721.1">
    <property type="nucleotide sequence ID" value="NZ_JAHWLI010000045.1"/>
</dbReference>
<dbReference type="NCBIfam" id="TIGR02746">
    <property type="entry name" value="TraC-F-type"/>
    <property type="match status" value="1"/>
</dbReference>
<dbReference type="InterPro" id="IPR014117">
    <property type="entry name" value="TraC-F-type"/>
</dbReference>
<evidence type="ECO:0000259" key="1">
    <source>
        <dbReference type="Pfam" id="PF19044"/>
    </source>
</evidence>
<reference evidence="2" key="1">
    <citation type="submission" date="2021-07" db="EMBL/GenBank/DDBJ databases">
        <authorList>
            <person name="Stanton E."/>
        </authorList>
    </citation>
    <scope>NUCLEOTIDE SEQUENCE</scope>
    <source>
        <strain evidence="2">2021EL-01139</strain>
    </source>
</reference>
<dbReference type="InterPro" id="IPR025955">
    <property type="entry name" value="TraC/Conjuga_ATPase"/>
</dbReference>
<evidence type="ECO:0000313" key="3">
    <source>
        <dbReference type="Proteomes" id="UP001155882"/>
    </source>
</evidence>
<dbReference type="AlphaFoldDB" id="A0AAE3CXK7"/>
<dbReference type="PANTHER" id="PTHR38467">
    <property type="match status" value="1"/>
</dbReference>
<dbReference type="Proteomes" id="UP001155882">
    <property type="component" value="Unassembled WGS sequence"/>
</dbReference>
<proteinExistence type="predicted"/>
<dbReference type="Pfam" id="PF11130">
    <property type="entry name" value="TraC_F_IV"/>
    <property type="match status" value="1"/>
</dbReference>
<accession>A0AAE3CXK7</accession>
<dbReference type="InterPro" id="IPR043964">
    <property type="entry name" value="P-loop_TraG"/>
</dbReference>
<comment type="caution">
    <text evidence="2">The sequence shown here is derived from an EMBL/GenBank/DDBJ whole genome shotgun (WGS) entry which is preliminary data.</text>
</comment>
<dbReference type="InterPro" id="IPR053155">
    <property type="entry name" value="F-pilin_assembly_TraC"/>
</dbReference>
<feature type="domain" description="TraG P-loop" evidence="1">
    <location>
        <begin position="504"/>
        <end position="813"/>
    </location>
</feature>
<dbReference type="Pfam" id="PF19044">
    <property type="entry name" value="P-loop_TraG"/>
    <property type="match status" value="1"/>
</dbReference>
<organism evidence="2 3">
    <name type="scientific">Providencia rettgeri</name>
    <dbReference type="NCBI Taxonomy" id="587"/>
    <lineage>
        <taxon>Bacteria</taxon>
        <taxon>Pseudomonadati</taxon>
        <taxon>Pseudomonadota</taxon>
        <taxon>Gammaproteobacteria</taxon>
        <taxon>Enterobacterales</taxon>
        <taxon>Morganellaceae</taxon>
        <taxon>Providencia</taxon>
    </lineage>
</organism>
<dbReference type="EMBL" id="JAHWLI010000045">
    <property type="protein sequence ID" value="MBW3117570.1"/>
    <property type="molecule type" value="Genomic_DNA"/>
</dbReference>
<dbReference type="PANTHER" id="PTHR38467:SF1">
    <property type="entry name" value="CONJUGATIVE TRANSFER: ASSEMBLY"/>
    <property type="match status" value="1"/>
</dbReference>
<gene>
    <name evidence="2" type="primary">traC</name>
    <name evidence="2" type="ORF">KYI77_14030</name>
</gene>
<protein>
    <submittedName>
        <fullName evidence="2">Type IV secretion system protein TraC</fullName>
    </submittedName>
</protein>
<evidence type="ECO:0000313" key="2">
    <source>
        <dbReference type="EMBL" id="MBW3117570.1"/>
    </source>
</evidence>
<sequence>MNEKPSLIDKLLGPFLPKSKDIVFDDEPEPVSLQEALFKNLFTAWREPDGSKGASEALDNMDYPSFCSVLPYRNYDAKSGLFINKTTIGFLLECTPLVGANEKIVDALDYFLRNKLPRKTPLTFMLLGSKCISEQLGYGLKDFGWQGEEAEKFNHITRAFYERGALEGLNNKLNLPLSLRNYRLFVCYAEEHKKADALTLQKVNQTLSIVMESLAGASLHSEQMNDKGLLQLVREITNFRHDQIALPSNGVDPYESLNDQCADRSINVEIRPDAIHQSLSMEKGQKSKTRIMNYMLEKNPTQFALWQTGDNLSNLLDPASSVSCPFVITVSVYVEDLVKTQNEAKKKFITNNSRANSKYINWVPGVKRKAEEWGALREELDANQTALARYSYGISLFCEDDDDKALKAEMALMNTYTTNRLKLCPTTFMQLRNYLALFPFVMQEGLWGDTVRSGGTLRAKAFNVANLLPVVADNRICPKGLPIPSYRHQLSFLDIFQRGKGLGNDNFNAAVCGTSGSGKSFLMQALIRQVLDAGGWAYVLDMGDSYKELCHSLGGVYVDARDLKFNPFAGVVDIKEAAESIRDLLLVLANPSGDMDDTSKSILLTAVQHVWEGVGPAKRKGNKALIDDVSNYLVWRLNRKQGAEKSELDEQLDEQLDTVITEGETVRNRMHEIVVSLQKYTTKGLYGEYFNSDKPALNEQVRFTVLEMGGLQNKPDLLAAVMFSMMIFIQQRMYLTERSMKKLAAIDEGWKLLDNKSSFVADFIEGGYRTARKYGGSYITISQGIEDFDGDGASTAAKAAWSNSSFKIILRQNMEAFRKYNQKNNDQFNPVERAIIEGFPAAGDAHFSAFMLRIAGRSSFHRLLTDPISRALYSTDGDDFQFRENLMAEGLSQQAALLALAKRKFPQEMETLSQWQSQTRH</sequence>